<organism evidence="11 12">
    <name type="scientific">Rugosibacter aromaticivorans</name>
    <dbReference type="NCBI Taxonomy" id="1565605"/>
    <lineage>
        <taxon>Bacteria</taxon>
        <taxon>Pseudomonadati</taxon>
        <taxon>Pseudomonadota</taxon>
        <taxon>Betaproteobacteria</taxon>
        <taxon>Nitrosomonadales</taxon>
        <taxon>Sterolibacteriaceae</taxon>
        <taxon>Rugosibacter</taxon>
    </lineage>
</organism>
<evidence type="ECO:0000313" key="12">
    <source>
        <dbReference type="Proteomes" id="UP000061603"/>
    </source>
</evidence>
<dbReference type="NCBIfam" id="TIGR03213">
    <property type="entry name" value="23dbph12diox"/>
    <property type="match status" value="1"/>
</dbReference>
<evidence type="ECO:0000256" key="9">
    <source>
        <dbReference type="RuleBase" id="RU000683"/>
    </source>
</evidence>
<dbReference type="CDD" id="cd07237">
    <property type="entry name" value="BphC1-RGP6_C_like"/>
    <property type="match status" value="1"/>
</dbReference>
<evidence type="ECO:0000256" key="7">
    <source>
        <dbReference type="ARBA" id="ARBA00023002"/>
    </source>
</evidence>
<dbReference type="Proteomes" id="UP000061603">
    <property type="component" value="Chromosome"/>
</dbReference>
<evidence type="ECO:0000256" key="3">
    <source>
        <dbReference type="ARBA" id="ARBA00022723"/>
    </source>
</evidence>
<dbReference type="InterPro" id="IPR029068">
    <property type="entry name" value="Glyas_Bleomycin-R_OHBP_Dase"/>
</dbReference>
<dbReference type="FunFam" id="3.10.180.10:FF:000027">
    <property type="entry name" value="1,2-dihydroxynaphthalene dioxygenase"/>
    <property type="match status" value="1"/>
</dbReference>
<keyword evidence="7 9" id="KW-0560">Oxidoreductase</keyword>
<dbReference type="PATRIC" id="fig|1565605.3.peg.2520"/>
<dbReference type="HOGENOM" id="CLU_052361_2_0_4"/>
<evidence type="ECO:0000256" key="1">
    <source>
        <dbReference type="ARBA" id="ARBA00001954"/>
    </source>
</evidence>
<dbReference type="AlphaFoldDB" id="A0A0C5J1D3"/>
<keyword evidence="6 9" id="KW-0223">Dioxygenase</keyword>
<comment type="cofactor">
    <cofactor evidence="1 9">
        <name>Fe(2+)</name>
        <dbReference type="ChEBI" id="CHEBI:29033"/>
    </cofactor>
</comment>
<keyword evidence="4" id="KW-0677">Repeat</keyword>
<evidence type="ECO:0000256" key="5">
    <source>
        <dbReference type="ARBA" id="ARBA00022797"/>
    </source>
</evidence>
<dbReference type="KEGG" id="rbu:PG1C_11850"/>
<evidence type="ECO:0000256" key="4">
    <source>
        <dbReference type="ARBA" id="ARBA00022737"/>
    </source>
</evidence>
<evidence type="ECO:0000259" key="10">
    <source>
        <dbReference type="PROSITE" id="PS51819"/>
    </source>
</evidence>
<gene>
    <name evidence="11" type="ORF">PG1C_11850</name>
</gene>
<keyword evidence="8 9" id="KW-0408">Iron</keyword>
<dbReference type="InterPro" id="IPR017626">
    <property type="entry name" value="DiOHbiphenyl_dOase"/>
</dbReference>
<proteinExistence type="inferred from homology"/>
<keyword evidence="5 9" id="KW-0058">Aromatic hydrocarbons catabolism</keyword>
<feature type="domain" description="VOC" evidence="10">
    <location>
        <begin position="146"/>
        <end position="269"/>
    </location>
</feature>
<keyword evidence="12" id="KW-1185">Reference proteome</keyword>
<dbReference type="InterPro" id="IPR037523">
    <property type="entry name" value="VOC_core"/>
</dbReference>
<dbReference type="PROSITE" id="PS51819">
    <property type="entry name" value="VOC"/>
    <property type="match status" value="2"/>
</dbReference>
<comment type="similarity">
    <text evidence="2 9">Belongs to the extradiol ring-cleavage dioxygenase family.</text>
</comment>
<dbReference type="InterPro" id="IPR000486">
    <property type="entry name" value="Xdiol_ring_cleave_dOase_1/2"/>
</dbReference>
<dbReference type="SUPFAM" id="SSF54593">
    <property type="entry name" value="Glyoxalase/Bleomycin resistance protein/Dihydroxybiphenyl dioxygenase"/>
    <property type="match status" value="1"/>
</dbReference>
<dbReference type="RefSeq" id="WP_202635000.1">
    <property type="nucleotide sequence ID" value="NZ_CP010554.1"/>
</dbReference>
<dbReference type="Gene3D" id="3.10.180.10">
    <property type="entry name" value="2,3-Dihydroxybiphenyl 1,2-Dioxygenase, domain 1"/>
    <property type="match status" value="2"/>
</dbReference>
<accession>A0A0C5J1D3</accession>
<evidence type="ECO:0000256" key="6">
    <source>
        <dbReference type="ARBA" id="ARBA00022964"/>
    </source>
</evidence>
<protein>
    <submittedName>
        <fullName evidence="11">Naphthalene 1,2-dioxygenase</fullName>
    </submittedName>
</protein>
<evidence type="ECO:0000256" key="2">
    <source>
        <dbReference type="ARBA" id="ARBA00008784"/>
    </source>
</evidence>
<dbReference type="PROSITE" id="PS00082">
    <property type="entry name" value="EXTRADIOL_DIOXYGENAS"/>
    <property type="match status" value="1"/>
</dbReference>
<dbReference type="GO" id="GO:0016702">
    <property type="term" value="F:oxidoreductase activity, acting on single donors with incorporation of molecular oxygen, incorporation of two atoms of oxygen"/>
    <property type="evidence" value="ECO:0007669"/>
    <property type="project" value="UniProtKB-ARBA"/>
</dbReference>
<sequence>MVGVTELGYLGFGVSNMDAWREYASKVMGLEVFDEGEKDRFYIRMDYQHHRITVHNSGTDDLDYAGWRVAGPEEFDQMLRQLETAGVKYQRGSEADCAERSVLDLVKFLDPGGNPTEIYHGPRIDFHKPFHPGRGMHGRFLTGQQGLGHIIIRQTDTQKAYRFYTDVLGMRGSVEYHLQIPQIGITAKPIFLHCNDRDHSVAFLGGPAEKRINHLMLEVDNIDDIGQTHDIVRDLNIPVTVKLGKHANDQMFTFYSVNPSGWLFEYGGVGRAASHQSEYYEYDMWGHDNDAPGYGLDLRLRYDWTNFLKK</sequence>
<dbReference type="InterPro" id="IPR004360">
    <property type="entry name" value="Glyas_Fos-R_dOase_dom"/>
</dbReference>
<dbReference type="Pfam" id="PF00903">
    <property type="entry name" value="Glyoxalase"/>
    <property type="match status" value="1"/>
</dbReference>
<evidence type="ECO:0000256" key="8">
    <source>
        <dbReference type="ARBA" id="ARBA00023004"/>
    </source>
</evidence>
<dbReference type="Pfam" id="PF22632">
    <property type="entry name" value="BphC_D1"/>
    <property type="match status" value="1"/>
</dbReference>
<dbReference type="GO" id="GO:1901170">
    <property type="term" value="P:naphthalene catabolic process"/>
    <property type="evidence" value="ECO:0007669"/>
    <property type="project" value="UniProtKB-ARBA"/>
</dbReference>
<keyword evidence="3" id="KW-0479">Metal-binding</keyword>
<dbReference type="CDD" id="cd07252">
    <property type="entry name" value="BphC1-RGP6_N_like"/>
    <property type="match status" value="1"/>
</dbReference>
<reference evidence="11 12" key="1">
    <citation type="journal article" date="2015" name="Genome Announc.">
        <title>Complete Genome Sequence of a Novel Bacterium within the Family Rhodocyclaceae That Degrades Polycyclic Aromatic Hydrocarbons.</title>
        <authorList>
            <person name="Singleton D.R."/>
            <person name="Dickey A.N."/>
            <person name="Scholl E.H."/>
            <person name="Wright F.A."/>
            <person name="Aitken M.D."/>
        </authorList>
    </citation>
    <scope>NUCLEOTIDE SEQUENCE [LARGE SCALE GENOMIC DNA]</scope>
    <source>
        <strain evidence="12">PG1-Ca6</strain>
    </source>
</reference>
<dbReference type="GO" id="GO:0042178">
    <property type="term" value="P:xenobiotic catabolic process"/>
    <property type="evidence" value="ECO:0007669"/>
    <property type="project" value="InterPro"/>
</dbReference>
<name>A0A0C5J1D3_9PROT</name>
<feature type="domain" description="VOC" evidence="10">
    <location>
        <begin position="6"/>
        <end position="121"/>
    </location>
</feature>
<evidence type="ECO:0000313" key="11">
    <source>
        <dbReference type="EMBL" id="AJP48932.1"/>
    </source>
</evidence>
<dbReference type="EMBL" id="CP010554">
    <property type="protein sequence ID" value="AJP48932.1"/>
    <property type="molecule type" value="Genomic_DNA"/>
</dbReference>
<dbReference type="GO" id="GO:0008198">
    <property type="term" value="F:ferrous iron binding"/>
    <property type="evidence" value="ECO:0007669"/>
    <property type="project" value="InterPro"/>
</dbReference>
<dbReference type="STRING" id="1565605.PG1C_11850"/>